<comment type="caution">
    <text evidence="10">The sequence shown here is derived from an EMBL/GenBank/DDBJ whole genome shotgun (WGS) entry which is preliminary data.</text>
</comment>
<dbReference type="PANTHER" id="PTHR30329">
    <property type="entry name" value="STATOR ELEMENT OF FLAGELLAR MOTOR COMPLEX"/>
    <property type="match status" value="1"/>
</dbReference>
<keyword evidence="6 7" id="KW-0472">Membrane</keyword>
<dbReference type="PANTHER" id="PTHR30329:SF16">
    <property type="entry name" value="CHEMOTAXIS MOTB PROTEIN"/>
    <property type="match status" value="1"/>
</dbReference>
<dbReference type="PROSITE" id="PS51123">
    <property type="entry name" value="OMPA_2"/>
    <property type="match status" value="1"/>
</dbReference>
<evidence type="ECO:0000256" key="1">
    <source>
        <dbReference type="ARBA" id="ARBA00004162"/>
    </source>
</evidence>
<evidence type="ECO:0000256" key="3">
    <source>
        <dbReference type="ARBA" id="ARBA00022475"/>
    </source>
</evidence>
<evidence type="ECO:0000256" key="6">
    <source>
        <dbReference type="ARBA" id="ARBA00023136"/>
    </source>
</evidence>
<dbReference type="Gene3D" id="3.30.1330.60">
    <property type="entry name" value="OmpA-like domain"/>
    <property type="match status" value="1"/>
</dbReference>
<evidence type="ECO:0000313" key="10">
    <source>
        <dbReference type="EMBL" id="KAB8138340.1"/>
    </source>
</evidence>
<dbReference type="Pfam" id="PF00691">
    <property type="entry name" value="OmpA"/>
    <property type="match status" value="1"/>
</dbReference>
<feature type="domain" description="OmpA-like" evidence="9">
    <location>
        <begin position="144"/>
        <end position="265"/>
    </location>
</feature>
<comment type="subcellular location">
    <subcellularLocation>
        <location evidence="1">Cell membrane</location>
        <topology evidence="1">Single-pass membrane protein</topology>
    </subcellularLocation>
</comment>
<dbReference type="EMBL" id="WEID01000019">
    <property type="protein sequence ID" value="KAB8138340.1"/>
    <property type="molecule type" value="Genomic_DNA"/>
</dbReference>
<keyword evidence="10" id="KW-0966">Cell projection</keyword>
<keyword evidence="4" id="KW-0812">Transmembrane</keyword>
<dbReference type="InterPro" id="IPR025713">
    <property type="entry name" value="MotB-like_N_dom"/>
</dbReference>
<sequence>MRRKVKKQRPQPKGAPKWMVTYSDMITLVLVFFILLFTMSQIDAEKFKEVALSLRSNSIFDSMPAIMEEQTIVDDSSTDITDIQQGNNQNDTQNIMEDNNLDSVPDKNDTIREDKETLDELLAEVESYLDKNELNNVISATRTDQGVVLVLQENVLFESGEAEVLDPAKPFLDKVSTLISNISNQVRVEGHTDNRPISNYRFPSNWELSAARASSVIRYMLATNDFDESRFIATGFGDTRPVAPNTSAENWSKNRRVEIVILEQEEI</sequence>
<evidence type="ECO:0000256" key="7">
    <source>
        <dbReference type="PROSITE-ProRule" id="PRU00473"/>
    </source>
</evidence>
<dbReference type="InterPro" id="IPR050330">
    <property type="entry name" value="Bact_OuterMem_StrucFunc"/>
</dbReference>
<evidence type="ECO:0000256" key="4">
    <source>
        <dbReference type="ARBA" id="ARBA00022692"/>
    </source>
</evidence>
<evidence type="ECO:0000256" key="8">
    <source>
        <dbReference type="SAM" id="MobiDB-lite"/>
    </source>
</evidence>
<keyword evidence="10" id="KW-0282">Flagellum</keyword>
<reference evidence="10 11" key="1">
    <citation type="submission" date="2019-10" db="EMBL/GenBank/DDBJ databases">
        <title>Gracilibacillus sp. nov. isolated from rice seeds.</title>
        <authorList>
            <person name="He S."/>
        </authorList>
    </citation>
    <scope>NUCLEOTIDE SEQUENCE [LARGE SCALE GENOMIC DNA]</scope>
    <source>
        <strain evidence="10 11">TD8</strain>
    </source>
</reference>
<dbReference type="Proteomes" id="UP000480246">
    <property type="component" value="Unassembled WGS sequence"/>
</dbReference>
<dbReference type="InterPro" id="IPR036737">
    <property type="entry name" value="OmpA-like_sf"/>
</dbReference>
<comment type="similarity">
    <text evidence="2">Belongs to the MotB family.</text>
</comment>
<evidence type="ECO:0000256" key="2">
    <source>
        <dbReference type="ARBA" id="ARBA00008914"/>
    </source>
</evidence>
<feature type="region of interest" description="Disordered" evidence="8">
    <location>
        <begin position="86"/>
        <end position="109"/>
    </location>
</feature>
<dbReference type="CDD" id="cd07185">
    <property type="entry name" value="OmpA_C-like"/>
    <property type="match status" value="1"/>
</dbReference>
<dbReference type="InterPro" id="IPR006665">
    <property type="entry name" value="OmpA-like"/>
</dbReference>
<evidence type="ECO:0000256" key="5">
    <source>
        <dbReference type="ARBA" id="ARBA00022989"/>
    </source>
</evidence>
<keyword evidence="11" id="KW-1185">Reference proteome</keyword>
<dbReference type="Pfam" id="PF13677">
    <property type="entry name" value="MotB_plug"/>
    <property type="match status" value="1"/>
</dbReference>
<proteinExistence type="inferred from homology"/>
<dbReference type="RefSeq" id="WP_153402005.1">
    <property type="nucleotide sequence ID" value="NZ_ML762426.1"/>
</dbReference>
<organism evidence="10 11">
    <name type="scientific">Gracilibacillus oryzae</name>
    <dbReference type="NCBI Taxonomy" id="1672701"/>
    <lineage>
        <taxon>Bacteria</taxon>
        <taxon>Bacillati</taxon>
        <taxon>Bacillota</taxon>
        <taxon>Bacilli</taxon>
        <taxon>Bacillales</taxon>
        <taxon>Bacillaceae</taxon>
        <taxon>Gracilibacillus</taxon>
    </lineage>
</organism>
<dbReference type="OrthoDB" id="9815217at2"/>
<feature type="compositionally biased region" description="Polar residues" evidence="8">
    <location>
        <begin position="86"/>
        <end position="97"/>
    </location>
</feature>
<name>A0A7C8GUC7_9BACI</name>
<keyword evidence="10" id="KW-0969">Cilium</keyword>
<evidence type="ECO:0000313" key="11">
    <source>
        <dbReference type="Proteomes" id="UP000480246"/>
    </source>
</evidence>
<keyword evidence="3" id="KW-1003">Cell membrane</keyword>
<keyword evidence="5" id="KW-1133">Transmembrane helix</keyword>
<protein>
    <submittedName>
        <fullName evidence="10">Flagellar motor protein MotB</fullName>
    </submittedName>
</protein>
<gene>
    <name evidence="10" type="primary">motB</name>
    <name evidence="10" type="ORF">F9U64_05475</name>
</gene>
<evidence type="ECO:0000259" key="9">
    <source>
        <dbReference type="PROSITE" id="PS51123"/>
    </source>
</evidence>
<dbReference type="AlphaFoldDB" id="A0A7C8GUC7"/>
<dbReference type="SUPFAM" id="SSF103088">
    <property type="entry name" value="OmpA-like"/>
    <property type="match status" value="1"/>
</dbReference>
<accession>A0A7C8GUC7</accession>
<dbReference type="GO" id="GO:0005886">
    <property type="term" value="C:plasma membrane"/>
    <property type="evidence" value="ECO:0007669"/>
    <property type="project" value="UniProtKB-SubCell"/>
</dbReference>
<dbReference type="NCBIfam" id="NF005382">
    <property type="entry name" value="PRK06925.1"/>
    <property type="match status" value="1"/>
</dbReference>